<dbReference type="GO" id="GO:0030246">
    <property type="term" value="F:carbohydrate binding"/>
    <property type="evidence" value="ECO:0007669"/>
    <property type="project" value="UniProtKB-KW"/>
</dbReference>
<dbReference type="InterPro" id="IPR036426">
    <property type="entry name" value="Bulb-type_lectin_dom_sf"/>
</dbReference>
<accession>A0A2P5DUM5</accession>
<evidence type="ECO:0000313" key="6">
    <source>
        <dbReference type="EMBL" id="PON76986.1"/>
    </source>
</evidence>
<keyword evidence="7" id="KW-1185">Reference proteome</keyword>
<dbReference type="InterPro" id="IPR001480">
    <property type="entry name" value="Bulb-type_lectin_dom"/>
</dbReference>
<keyword evidence="6" id="KW-0430">Lectin</keyword>
<sequence>MGDPRSDSITRWVWPANFVQPVRENASLNFGTYENLVLKDANGALVWQIGTANKSVVGSNLLPNGKLVLQDFNNKFIRQSFDHPTHTLLVDQALTFSSSRVLVSLVSDIDNPKEAEPETQNVHSSVLGLRYSINGSVSQGKYVLSRPKYNSTYSMLRLEYDEQYVFLQAGKGSSQQAAAAAAGSSSSTSSVQRLKS</sequence>
<reference evidence="7" key="1">
    <citation type="submission" date="2016-06" db="EMBL/GenBank/DDBJ databases">
        <title>Parallel loss of symbiosis genes in relatives of nitrogen-fixing non-legume Parasponia.</title>
        <authorList>
            <person name="Van Velzen R."/>
            <person name="Holmer R."/>
            <person name="Bu F."/>
            <person name="Rutten L."/>
            <person name="Van Zeijl A."/>
            <person name="Liu W."/>
            <person name="Santuari L."/>
            <person name="Cao Q."/>
            <person name="Sharma T."/>
            <person name="Shen D."/>
            <person name="Roswanjaya Y."/>
            <person name="Wardhani T."/>
            <person name="Kalhor M.S."/>
            <person name="Jansen J."/>
            <person name="Van den Hoogen J."/>
            <person name="Gungor B."/>
            <person name="Hartog M."/>
            <person name="Hontelez J."/>
            <person name="Verver J."/>
            <person name="Yang W.-C."/>
            <person name="Schijlen E."/>
            <person name="Repin R."/>
            <person name="Schilthuizen M."/>
            <person name="Schranz E."/>
            <person name="Heidstra R."/>
            <person name="Miyata K."/>
            <person name="Fedorova E."/>
            <person name="Kohlen W."/>
            <person name="Bisseling T."/>
            <person name="Smit S."/>
            <person name="Geurts R."/>
        </authorList>
    </citation>
    <scope>NUCLEOTIDE SEQUENCE [LARGE SCALE GENOMIC DNA]</scope>
    <source>
        <strain evidence="7">cv. WU1-14</strain>
    </source>
</reference>
<evidence type="ECO:0000256" key="2">
    <source>
        <dbReference type="ARBA" id="ARBA00023157"/>
    </source>
</evidence>
<evidence type="ECO:0000256" key="4">
    <source>
        <dbReference type="SAM" id="MobiDB-lite"/>
    </source>
</evidence>
<dbReference type="EMBL" id="JXTB01000015">
    <property type="protein sequence ID" value="PON76986.1"/>
    <property type="molecule type" value="Genomic_DNA"/>
</dbReference>
<proteinExistence type="predicted"/>
<dbReference type="SUPFAM" id="SSF51110">
    <property type="entry name" value="alpha-D-mannose-specific plant lectins"/>
    <property type="match status" value="1"/>
</dbReference>
<dbReference type="PROSITE" id="PS50927">
    <property type="entry name" value="BULB_LECTIN"/>
    <property type="match status" value="1"/>
</dbReference>
<comment type="caution">
    <text evidence="6">The sequence shown here is derived from an EMBL/GenBank/DDBJ whole genome shotgun (WGS) entry which is preliminary data.</text>
</comment>
<dbReference type="InterPro" id="IPR051343">
    <property type="entry name" value="G-type_lectin_kinases/EP1-like"/>
</dbReference>
<name>A0A2P5DUM5_PARAD</name>
<keyword evidence="2" id="KW-1015">Disulfide bond</keyword>
<dbReference type="Pfam" id="PF01453">
    <property type="entry name" value="B_lectin"/>
    <property type="match status" value="1"/>
</dbReference>
<dbReference type="Gene3D" id="2.90.10.10">
    <property type="entry name" value="Bulb-type lectin domain"/>
    <property type="match status" value="1"/>
</dbReference>
<protein>
    <submittedName>
        <fullName evidence="6">Bulb-type lectin domain containing protein</fullName>
    </submittedName>
</protein>
<evidence type="ECO:0000256" key="1">
    <source>
        <dbReference type="ARBA" id="ARBA00022729"/>
    </source>
</evidence>
<feature type="compositionally biased region" description="Low complexity" evidence="4">
    <location>
        <begin position="177"/>
        <end position="190"/>
    </location>
</feature>
<organism evidence="6 7">
    <name type="scientific">Parasponia andersonii</name>
    <name type="common">Sponia andersonii</name>
    <dbReference type="NCBI Taxonomy" id="3476"/>
    <lineage>
        <taxon>Eukaryota</taxon>
        <taxon>Viridiplantae</taxon>
        <taxon>Streptophyta</taxon>
        <taxon>Embryophyta</taxon>
        <taxon>Tracheophyta</taxon>
        <taxon>Spermatophyta</taxon>
        <taxon>Magnoliopsida</taxon>
        <taxon>eudicotyledons</taxon>
        <taxon>Gunneridae</taxon>
        <taxon>Pentapetalae</taxon>
        <taxon>rosids</taxon>
        <taxon>fabids</taxon>
        <taxon>Rosales</taxon>
        <taxon>Cannabaceae</taxon>
        <taxon>Parasponia</taxon>
    </lineage>
</organism>
<evidence type="ECO:0000259" key="5">
    <source>
        <dbReference type="PROSITE" id="PS50927"/>
    </source>
</evidence>
<evidence type="ECO:0000313" key="7">
    <source>
        <dbReference type="Proteomes" id="UP000237105"/>
    </source>
</evidence>
<dbReference type="PANTHER" id="PTHR47976:SF115">
    <property type="entry name" value="RECEPTOR-LIKE SERINE_THREONINE-PROTEIN KINASE"/>
    <property type="match status" value="1"/>
</dbReference>
<feature type="region of interest" description="Disordered" evidence="4">
    <location>
        <begin position="177"/>
        <end position="196"/>
    </location>
</feature>
<dbReference type="OrthoDB" id="1884773at2759"/>
<dbReference type="Proteomes" id="UP000237105">
    <property type="component" value="Unassembled WGS sequence"/>
</dbReference>
<keyword evidence="1" id="KW-0732">Signal</keyword>
<evidence type="ECO:0000256" key="3">
    <source>
        <dbReference type="ARBA" id="ARBA00023180"/>
    </source>
</evidence>
<dbReference type="PANTHER" id="PTHR47976">
    <property type="entry name" value="G-TYPE LECTIN S-RECEPTOR-LIKE SERINE/THREONINE-PROTEIN KINASE SD2-5"/>
    <property type="match status" value="1"/>
</dbReference>
<feature type="domain" description="Bulb-type lectin" evidence="5">
    <location>
        <begin position="1"/>
        <end position="82"/>
    </location>
</feature>
<dbReference type="STRING" id="3476.A0A2P5DUM5"/>
<gene>
    <name evidence="6" type="ORF">PanWU01x14_029950</name>
</gene>
<dbReference type="AlphaFoldDB" id="A0A2P5DUM5"/>
<keyword evidence="3" id="KW-0325">Glycoprotein</keyword>